<reference evidence="2 3" key="1">
    <citation type="submission" date="2019-05" db="EMBL/GenBank/DDBJ databases">
        <title>Another draft genome of Portunus trituberculatus and its Hox gene families provides insights of decapod evolution.</title>
        <authorList>
            <person name="Jeong J.-H."/>
            <person name="Song I."/>
            <person name="Kim S."/>
            <person name="Choi T."/>
            <person name="Kim D."/>
            <person name="Ryu S."/>
            <person name="Kim W."/>
        </authorList>
    </citation>
    <scope>NUCLEOTIDE SEQUENCE [LARGE SCALE GENOMIC DNA]</scope>
    <source>
        <tissue evidence="2">Muscle</tissue>
    </source>
</reference>
<dbReference type="AlphaFoldDB" id="A0A5B7K702"/>
<dbReference type="Proteomes" id="UP000324222">
    <property type="component" value="Unassembled WGS sequence"/>
</dbReference>
<comment type="caution">
    <text evidence="2">The sequence shown here is derived from an EMBL/GenBank/DDBJ whole genome shotgun (WGS) entry which is preliminary data.</text>
</comment>
<evidence type="ECO:0000313" key="2">
    <source>
        <dbReference type="EMBL" id="MPD02337.1"/>
    </source>
</evidence>
<protein>
    <submittedName>
        <fullName evidence="2">Uncharacterized protein</fullName>
    </submittedName>
</protein>
<feature type="transmembrane region" description="Helical" evidence="1">
    <location>
        <begin position="5"/>
        <end position="24"/>
    </location>
</feature>
<evidence type="ECO:0000256" key="1">
    <source>
        <dbReference type="SAM" id="Phobius"/>
    </source>
</evidence>
<gene>
    <name evidence="2" type="ORF">E2C01_097914</name>
</gene>
<sequence length="98" mass="10949">MDWSYICWVFAAASSMVVVATPFIPRHHIPVSMQPGESLVTQNTWYIVCCQRHVFFMLSIPSVVSYVSQPAKTKLGSLEGLRKLMRPPMVTYGSIGKG</sequence>
<organism evidence="2 3">
    <name type="scientific">Portunus trituberculatus</name>
    <name type="common">Swimming crab</name>
    <name type="synonym">Neptunus trituberculatus</name>
    <dbReference type="NCBI Taxonomy" id="210409"/>
    <lineage>
        <taxon>Eukaryota</taxon>
        <taxon>Metazoa</taxon>
        <taxon>Ecdysozoa</taxon>
        <taxon>Arthropoda</taxon>
        <taxon>Crustacea</taxon>
        <taxon>Multicrustacea</taxon>
        <taxon>Malacostraca</taxon>
        <taxon>Eumalacostraca</taxon>
        <taxon>Eucarida</taxon>
        <taxon>Decapoda</taxon>
        <taxon>Pleocyemata</taxon>
        <taxon>Brachyura</taxon>
        <taxon>Eubrachyura</taxon>
        <taxon>Portunoidea</taxon>
        <taxon>Portunidae</taxon>
        <taxon>Portuninae</taxon>
        <taxon>Portunus</taxon>
    </lineage>
</organism>
<keyword evidence="1" id="KW-0472">Membrane</keyword>
<accession>A0A5B7K702</accession>
<evidence type="ECO:0000313" key="3">
    <source>
        <dbReference type="Proteomes" id="UP000324222"/>
    </source>
</evidence>
<keyword evidence="1" id="KW-1133">Transmembrane helix</keyword>
<proteinExistence type="predicted"/>
<name>A0A5B7K702_PORTR</name>
<keyword evidence="3" id="KW-1185">Reference proteome</keyword>
<dbReference type="EMBL" id="VSRR010131007">
    <property type="protein sequence ID" value="MPD02337.1"/>
    <property type="molecule type" value="Genomic_DNA"/>
</dbReference>
<keyword evidence="1" id="KW-0812">Transmembrane</keyword>